<dbReference type="InterPro" id="IPR012902">
    <property type="entry name" value="N_methyl_site"/>
</dbReference>
<dbReference type="NCBIfam" id="TIGR02532">
    <property type="entry name" value="IV_pilin_GFxxxE"/>
    <property type="match status" value="1"/>
</dbReference>
<gene>
    <name evidence="2" type="ORF">F2Q65_01805</name>
</gene>
<evidence type="ECO:0000256" key="1">
    <source>
        <dbReference type="SAM" id="Phobius"/>
    </source>
</evidence>
<dbReference type="Pfam" id="PF07963">
    <property type="entry name" value="N_methyl"/>
    <property type="match status" value="1"/>
</dbReference>
<keyword evidence="3" id="KW-1185">Reference proteome</keyword>
<keyword evidence="1" id="KW-1133">Transmembrane helix</keyword>
<comment type="caution">
    <text evidence="2">The sequence shown here is derived from an EMBL/GenBank/DDBJ whole genome shotgun (WGS) entry which is preliminary data.</text>
</comment>
<keyword evidence="1" id="KW-0812">Transmembrane</keyword>
<organism evidence="2 3">
    <name type="scientific">Thiohalocapsa marina</name>
    <dbReference type="NCBI Taxonomy" id="424902"/>
    <lineage>
        <taxon>Bacteria</taxon>
        <taxon>Pseudomonadati</taxon>
        <taxon>Pseudomonadota</taxon>
        <taxon>Gammaproteobacteria</taxon>
        <taxon>Chromatiales</taxon>
        <taxon>Chromatiaceae</taxon>
        <taxon>Thiohalocapsa</taxon>
    </lineage>
</organism>
<evidence type="ECO:0000313" key="3">
    <source>
        <dbReference type="Proteomes" id="UP000322981"/>
    </source>
</evidence>
<feature type="transmembrane region" description="Helical" evidence="1">
    <location>
        <begin position="42"/>
        <end position="66"/>
    </location>
</feature>
<sequence length="164" mass="17730">MNRSKAKDPATPELLVTHKNLSTQTQKQHNQKSLRTRQSQRGFSLLEVLVAFAILALSLGVLMQIFSRAMNTTAFSANYSRAVALAEAKLGSVGADIPLEQGAYSGEPEDGLDWVVNIQPYPLPEAFTDSPVAQPYAVTAIASWPSPTGARRVVLRSIRLGAPL</sequence>
<name>A0A5M8FU19_9GAMM</name>
<dbReference type="Proteomes" id="UP000322981">
    <property type="component" value="Unassembled WGS sequence"/>
</dbReference>
<keyword evidence="1" id="KW-0472">Membrane</keyword>
<dbReference type="EMBL" id="VWXX01000002">
    <property type="protein sequence ID" value="KAA6187286.1"/>
    <property type="molecule type" value="Genomic_DNA"/>
</dbReference>
<reference evidence="2 3" key="1">
    <citation type="submission" date="2019-09" db="EMBL/GenBank/DDBJ databases">
        <title>Whole-genome sequence of the purple sulfur bacterium Thiohalocapsa marina DSM 19078.</title>
        <authorList>
            <person name="Kyndt J.A."/>
            <person name="Meyer T.E."/>
        </authorList>
    </citation>
    <scope>NUCLEOTIDE SEQUENCE [LARGE SCALE GENOMIC DNA]</scope>
    <source>
        <strain evidence="2 3">DSM 19078</strain>
    </source>
</reference>
<dbReference type="RefSeq" id="WP_150089821.1">
    <property type="nucleotide sequence ID" value="NZ_VWXX01000002.1"/>
</dbReference>
<proteinExistence type="predicted"/>
<dbReference type="OrthoDB" id="7864109at2"/>
<protein>
    <submittedName>
        <fullName evidence="2">Prepilin-type N-terminal cleavage/methylation domain-containing protein</fullName>
    </submittedName>
</protein>
<evidence type="ECO:0000313" key="2">
    <source>
        <dbReference type="EMBL" id="KAA6187286.1"/>
    </source>
</evidence>
<dbReference type="AlphaFoldDB" id="A0A5M8FU19"/>
<dbReference type="PROSITE" id="PS00409">
    <property type="entry name" value="PROKAR_NTER_METHYL"/>
    <property type="match status" value="1"/>
</dbReference>
<accession>A0A5M8FU19</accession>